<evidence type="ECO:0008006" key="7">
    <source>
        <dbReference type="Google" id="ProtNLM"/>
    </source>
</evidence>
<sequence>MGHSQDIPNGHQLTSASLVARGLLSPNCVPVKEEVAFAPRKIKAFCAGTSLSDLTLAPKIKRALKLEDVVDFVFYEKNSEVSGIWFEIRYPGYAYTFVFEPNPDWSHFYTTGPEIEYIQRTARKWNLYDNIQPNSKVVEAAWDEPAGKWKVKISQDGIIKEDEAEIFVSALGPLNNWKWPDIQGLTKFRGKLNKCVAVIGSGSSGVQCVAAMHSQTSKLINYVRNPTWIASNFSSELARAGRDFAYAEEEKKAFREDPAAFFEMRKNLENSVNTCAYAMLCDHPFQQMEERLKNSHEPSITSKMQPAFHPGCRRLTTCDGYLESFKDPKTHISTDGKVEEFDLIVCASGFDTSFVPRWKLVGRNNATLQGWKHNPEAFFSVQVDGMPNYFSIGGPNFTVSNGSILGGVSFVRDYIMKWAQKIATQDIKSIEVKKEAVDDYNVWAQEYFKRTVWSDNCRSWYKNHKSSGQVTAPYAGTTSHFKKCLDSIGGEHFKIQYNSANRFSCWGNSQVKGEENGMGDLADYFVKGLW</sequence>
<evidence type="ECO:0000313" key="5">
    <source>
        <dbReference type="EMBL" id="KAB8071053.1"/>
    </source>
</evidence>
<dbReference type="AlphaFoldDB" id="A0A5N5WR81"/>
<evidence type="ECO:0000256" key="2">
    <source>
        <dbReference type="ARBA" id="ARBA00010139"/>
    </source>
</evidence>
<accession>A0A5N5WR81</accession>
<evidence type="ECO:0000256" key="1">
    <source>
        <dbReference type="ARBA" id="ARBA00001974"/>
    </source>
</evidence>
<keyword evidence="6" id="KW-1185">Reference proteome</keyword>
<dbReference type="EMBL" id="ML732283">
    <property type="protein sequence ID" value="KAB8071053.1"/>
    <property type="molecule type" value="Genomic_DNA"/>
</dbReference>
<dbReference type="Proteomes" id="UP000326565">
    <property type="component" value="Unassembled WGS sequence"/>
</dbReference>
<gene>
    <name evidence="5" type="ORF">BDV29DRAFT_193547</name>
</gene>
<dbReference type="SUPFAM" id="SSF51905">
    <property type="entry name" value="FAD/NAD(P)-binding domain"/>
    <property type="match status" value="1"/>
</dbReference>
<organism evidence="5 6">
    <name type="scientific">Aspergillus leporis</name>
    <dbReference type="NCBI Taxonomy" id="41062"/>
    <lineage>
        <taxon>Eukaryota</taxon>
        <taxon>Fungi</taxon>
        <taxon>Dikarya</taxon>
        <taxon>Ascomycota</taxon>
        <taxon>Pezizomycotina</taxon>
        <taxon>Eurotiomycetes</taxon>
        <taxon>Eurotiomycetidae</taxon>
        <taxon>Eurotiales</taxon>
        <taxon>Aspergillaceae</taxon>
        <taxon>Aspergillus</taxon>
        <taxon>Aspergillus subgen. Circumdati</taxon>
    </lineage>
</organism>
<comment type="cofactor">
    <cofactor evidence="1">
        <name>FAD</name>
        <dbReference type="ChEBI" id="CHEBI:57692"/>
    </cofactor>
</comment>
<keyword evidence="4" id="KW-0274">FAD</keyword>
<reference evidence="5 6" key="1">
    <citation type="submission" date="2019-04" db="EMBL/GenBank/DDBJ databases">
        <title>Friends and foes A comparative genomics study of 23 Aspergillus species from section Flavi.</title>
        <authorList>
            <consortium name="DOE Joint Genome Institute"/>
            <person name="Kjaerbolling I."/>
            <person name="Vesth T."/>
            <person name="Frisvad J.C."/>
            <person name="Nybo J.L."/>
            <person name="Theobald S."/>
            <person name="Kildgaard S."/>
            <person name="Isbrandt T."/>
            <person name="Kuo A."/>
            <person name="Sato A."/>
            <person name="Lyhne E.K."/>
            <person name="Kogle M.E."/>
            <person name="Wiebenga A."/>
            <person name="Kun R.S."/>
            <person name="Lubbers R.J."/>
            <person name="Makela M.R."/>
            <person name="Barry K."/>
            <person name="Chovatia M."/>
            <person name="Clum A."/>
            <person name="Daum C."/>
            <person name="Haridas S."/>
            <person name="He G."/>
            <person name="LaButti K."/>
            <person name="Lipzen A."/>
            <person name="Mondo S."/>
            <person name="Riley R."/>
            <person name="Salamov A."/>
            <person name="Simmons B.A."/>
            <person name="Magnuson J.K."/>
            <person name="Henrissat B."/>
            <person name="Mortensen U.H."/>
            <person name="Larsen T.O."/>
            <person name="Devries R.P."/>
            <person name="Grigoriev I.V."/>
            <person name="Machida M."/>
            <person name="Baker S.E."/>
            <person name="Andersen M.R."/>
        </authorList>
    </citation>
    <scope>NUCLEOTIDE SEQUENCE [LARGE SCALE GENOMIC DNA]</scope>
    <source>
        <strain evidence="5 6">CBS 151.66</strain>
    </source>
</reference>
<dbReference type="OrthoDB" id="74360at2759"/>
<keyword evidence="3" id="KW-0285">Flavoprotein</keyword>
<proteinExistence type="inferred from homology"/>
<dbReference type="InterPro" id="IPR051209">
    <property type="entry name" value="FAD-bind_Monooxygenase_sf"/>
</dbReference>
<dbReference type="InterPro" id="IPR036188">
    <property type="entry name" value="FAD/NAD-bd_sf"/>
</dbReference>
<dbReference type="Gene3D" id="3.50.50.60">
    <property type="entry name" value="FAD/NAD(P)-binding domain"/>
    <property type="match status" value="2"/>
</dbReference>
<dbReference type="PANTHER" id="PTHR42877:SF11">
    <property type="entry name" value="MONOOXYGENASE, PUTATIVE (AFU_ORTHOLOGUE AFUA_6G13790)-RELATED"/>
    <property type="match status" value="1"/>
</dbReference>
<evidence type="ECO:0000256" key="3">
    <source>
        <dbReference type="ARBA" id="ARBA00022630"/>
    </source>
</evidence>
<evidence type="ECO:0000256" key="4">
    <source>
        <dbReference type="ARBA" id="ARBA00022827"/>
    </source>
</evidence>
<name>A0A5N5WR81_9EURO</name>
<dbReference type="PANTHER" id="PTHR42877">
    <property type="entry name" value="L-ORNITHINE N(5)-MONOOXYGENASE-RELATED"/>
    <property type="match status" value="1"/>
</dbReference>
<protein>
    <recommendedName>
        <fullName evidence="7">FAD/NAD(P)-binding domain-containing protein</fullName>
    </recommendedName>
</protein>
<comment type="similarity">
    <text evidence="2">Belongs to the FAD-binding monooxygenase family.</text>
</comment>
<evidence type="ECO:0000313" key="6">
    <source>
        <dbReference type="Proteomes" id="UP000326565"/>
    </source>
</evidence>